<evidence type="ECO:0000313" key="1">
    <source>
        <dbReference type="EMBL" id="TGZ49367.1"/>
    </source>
</evidence>
<dbReference type="AlphaFoldDB" id="A0A4S2KN88"/>
<name>A0A4S2KN88_9HYME</name>
<protein>
    <submittedName>
        <fullName evidence="1">Uncharacterized protein</fullName>
    </submittedName>
</protein>
<dbReference type="EMBL" id="QBLH01002148">
    <property type="protein sequence ID" value="TGZ49367.1"/>
    <property type="molecule type" value="Genomic_DNA"/>
</dbReference>
<reference evidence="1 2" key="1">
    <citation type="journal article" date="2019" name="Philos. Trans. R. Soc. Lond., B, Biol. Sci.">
        <title>Ant behaviour and brain gene expression of defending hosts depend on the ecological success of the intruding social parasite.</title>
        <authorList>
            <person name="Kaur R."/>
            <person name="Stoldt M."/>
            <person name="Jongepier E."/>
            <person name="Feldmeyer B."/>
            <person name="Menzel F."/>
            <person name="Bornberg-Bauer E."/>
            <person name="Foitzik S."/>
        </authorList>
    </citation>
    <scope>NUCLEOTIDE SEQUENCE [LARGE SCALE GENOMIC DNA]</scope>
    <source>
        <tissue evidence="1">Whole body</tissue>
    </source>
</reference>
<organism evidence="1 2">
    <name type="scientific">Temnothorax longispinosus</name>
    <dbReference type="NCBI Taxonomy" id="300112"/>
    <lineage>
        <taxon>Eukaryota</taxon>
        <taxon>Metazoa</taxon>
        <taxon>Ecdysozoa</taxon>
        <taxon>Arthropoda</taxon>
        <taxon>Hexapoda</taxon>
        <taxon>Insecta</taxon>
        <taxon>Pterygota</taxon>
        <taxon>Neoptera</taxon>
        <taxon>Endopterygota</taxon>
        <taxon>Hymenoptera</taxon>
        <taxon>Apocrita</taxon>
        <taxon>Aculeata</taxon>
        <taxon>Formicoidea</taxon>
        <taxon>Formicidae</taxon>
        <taxon>Myrmicinae</taxon>
        <taxon>Temnothorax</taxon>
    </lineage>
</organism>
<dbReference type="Proteomes" id="UP000310200">
    <property type="component" value="Unassembled WGS sequence"/>
</dbReference>
<sequence>MHATSAASPSPSLSSAMHPAELAIGEARNCSPFAGTGGCGQEKYCYLFAIRRTVTDIGGLGRSTCMA</sequence>
<comment type="caution">
    <text evidence="1">The sequence shown here is derived from an EMBL/GenBank/DDBJ whole genome shotgun (WGS) entry which is preliminary data.</text>
</comment>
<accession>A0A4S2KN88</accession>
<gene>
    <name evidence="1" type="ORF">DBV15_05017</name>
</gene>
<proteinExistence type="predicted"/>
<evidence type="ECO:0000313" key="2">
    <source>
        <dbReference type="Proteomes" id="UP000310200"/>
    </source>
</evidence>
<keyword evidence="2" id="KW-1185">Reference proteome</keyword>